<dbReference type="Gene3D" id="2.10.70.10">
    <property type="entry name" value="Complement Module, domain 1"/>
    <property type="match status" value="1"/>
</dbReference>
<keyword evidence="5" id="KW-0812">Transmembrane</keyword>
<feature type="region of interest" description="Disordered" evidence="4">
    <location>
        <begin position="755"/>
        <end position="827"/>
    </location>
</feature>
<feature type="transmembrane region" description="Helical" evidence="5">
    <location>
        <begin position="44"/>
        <end position="65"/>
    </location>
</feature>
<keyword evidence="2" id="KW-0964">Secreted</keyword>
<feature type="compositionally biased region" description="Basic and acidic residues" evidence="4">
    <location>
        <begin position="804"/>
        <end position="827"/>
    </location>
</feature>
<evidence type="ECO:0000256" key="1">
    <source>
        <dbReference type="ARBA" id="ARBA00004613"/>
    </source>
</evidence>
<feature type="domain" description="VWFC" evidence="6">
    <location>
        <begin position="160"/>
        <end position="220"/>
    </location>
</feature>
<reference evidence="7" key="1">
    <citation type="submission" date="2025-05" db="UniProtKB">
        <authorList>
            <consortium name="RefSeq"/>
        </authorList>
    </citation>
    <scope>NUCLEOTIDE SEQUENCE [LARGE SCALE GENOMIC DNA]</scope>
</reference>
<dbReference type="PANTHER" id="PTHR46698">
    <property type="entry name" value="CROSSVEINLESS 2"/>
    <property type="match status" value="1"/>
</dbReference>
<evidence type="ECO:0000256" key="3">
    <source>
        <dbReference type="ARBA" id="ARBA00022729"/>
    </source>
</evidence>
<gene>
    <name evidence="8" type="primary">LOC105227136</name>
</gene>
<feature type="region of interest" description="Disordered" evidence="4">
    <location>
        <begin position="848"/>
        <end position="870"/>
    </location>
</feature>
<dbReference type="Proteomes" id="UP001652620">
    <property type="component" value="Chromosome 1"/>
</dbReference>
<feature type="region of interest" description="Disordered" evidence="4">
    <location>
        <begin position="599"/>
        <end position="626"/>
    </location>
</feature>
<accession>A0ABM3JA40</accession>
<feature type="transmembrane region" description="Helical" evidence="5">
    <location>
        <begin position="6"/>
        <end position="23"/>
    </location>
</feature>
<name>A0ABM3JA40_BACDO</name>
<evidence type="ECO:0000259" key="6">
    <source>
        <dbReference type="PROSITE" id="PS50184"/>
    </source>
</evidence>
<feature type="compositionally biased region" description="Basic and acidic residues" evidence="4">
    <location>
        <begin position="848"/>
        <end position="858"/>
    </location>
</feature>
<feature type="compositionally biased region" description="Polar residues" evidence="4">
    <location>
        <begin position="859"/>
        <end position="870"/>
    </location>
</feature>
<dbReference type="SMART" id="SM00214">
    <property type="entry name" value="VWC"/>
    <property type="match status" value="1"/>
</dbReference>
<keyword evidence="7" id="KW-1185">Reference proteome</keyword>
<evidence type="ECO:0000256" key="5">
    <source>
        <dbReference type="SAM" id="Phobius"/>
    </source>
</evidence>
<dbReference type="GeneID" id="105227136"/>
<sequence length="870" mass="95168">MEYEWIAASNLFIYILHTRLQALRNQHSRQTKMCNSRRNSRLRFNSLAILICLMCSGLVSTNAALNYYHILPMVTVGNGGDHSSVLRLKRDLSAKQILQEQTKEISSTVELVPPVVDHPQGQCLLDGVLVMETNVTCEKQVGCRAIQKTGQCCPDYKCDCQKDGRIYLNGDKLVDPETPCTVCYCQGGEILCSSVTCFHRDDCKPKYIPGRCCPEYDNCPVSIFDPSHNGNQSHNPSYETKETVPQNPKITIKEITKPIEIRITDDNKAIPIHQIFKPQTTAITRVTTTESTAITDDSAVTQLTTSTPTASVPALSSNTPIITIDLEDSINNENSSTVIITDSNVKNDSNSSFGIDNNRQSIIPLNGGINTGESLKLSASVAYPSTEHNSVKIDIPQNDASAENSKNDSGAVSEVMIRLDEDNSAVPEFGAQELQHDAFFNDSTKINIKRENLPTTERSTSAEPIDEYASLEFSVGNGGGQSGGLQSQGSFDLEPETAGSDNVYHIILTTSGPRIDGSTDGFVSFKTKEDFQRPSFKIQASSSNPQVAVVLPPPQLSNFTNSPMNMKSTTQVLATDSNSSSHNIFTSTEEAVLSSIYTESPKQSAENGHHVEEEEPALPVESNPAYPSLPEDDFSLRDVNFPINEADDAVEADVKEEQRSIPFVVFRSHKHVEEGSGNGVEFMEVSSTATYEACVDCATENLSKLSAKVALLMNSAEDLSAETSISNNSDFISDRFSRLAINATNSDSNESIEMQLSSELGSGDSREVEKKLEKRRESTTPRPRPSSAMDIDIDELSGNPSGDGKSDPRDDPKLDAESIKADEDLEDGIVKQETGLKEDVLTVNAKPKEERAVEESETGRIQQLIQDRLN</sequence>
<proteinExistence type="predicted"/>
<dbReference type="InterPro" id="IPR001007">
    <property type="entry name" value="VWF_dom"/>
</dbReference>
<keyword evidence="5" id="KW-1133">Transmembrane helix</keyword>
<comment type="subcellular location">
    <subcellularLocation>
        <location evidence="1">Secreted</location>
    </subcellularLocation>
</comment>
<evidence type="ECO:0000256" key="2">
    <source>
        <dbReference type="ARBA" id="ARBA00022525"/>
    </source>
</evidence>
<organism evidence="7 8">
    <name type="scientific">Bactrocera dorsalis</name>
    <name type="common">Oriental fruit fly</name>
    <name type="synonym">Dacus dorsalis</name>
    <dbReference type="NCBI Taxonomy" id="27457"/>
    <lineage>
        <taxon>Eukaryota</taxon>
        <taxon>Metazoa</taxon>
        <taxon>Ecdysozoa</taxon>
        <taxon>Arthropoda</taxon>
        <taxon>Hexapoda</taxon>
        <taxon>Insecta</taxon>
        <taxon>Pterygota</taxon>
        <taxon>Neoptera</taxon>
        <taxon>Endopterygota</taxon>
        <taxon>Diptera</taxon>
        <taxon>Brachycera</taxon>
        <taxon>Muscomorpha</taxon>
        <taxon>Tephritoidea</taxon>
        <taxon>Tephritidae</taxon>
        <taxon>Bactrocera</taxon>
        <taxon>Bactrocera</taxon>
    </lineage>
</organism>
<dbReference type="SUPFAM" id="SSF57603">
    <property type="entry name" value="FnI-like domain"/>
    <property type="match status" value="1"/>
</dbReference>
<evidence type="ECO:0000313" key="7">
    <source>
        <dbReference type="Proteomes" id="UP001652620"/>
    </source>
</evidence>
<dbReference type="Pfam" id="PF23334">
    <property type="entry name" value="VWC2L_2nd"/>
    <property type="match status" value="1"/>
</dbReference>
<dbReference type="PROSITE" id="PS50184">
    <property type="entry name" value="VWFC_2"/>
    <property type="match status" value="1"/>
</dbReference>
<keyword evidence="5" id="KW-0472">Membrane</keyword>
<feature type="compositionally biased region" description="Basic and acidic residues" evidence="4">
    <location>
        <begin position="764"/>
        <end position="779"/>
    </location>
</feature>
<keyword evidence="3" id="KW-0732">Signal</keyword>
<dbReference type="InterPro" id="IPR052424">
    <property type="entry name" value="Kielin_Chordin-BMP_Reg"/>
</dbReference>
<reference evidence="8" key="2">
    <citation type="submission" date="2025-08" db="UniProtKB">
        <authorList>
            <consortium name="RefSeq"/>
        </authorList>
    </citation>
    <scope>IDENTIFICATION</scope>
    <source>
        <tissue evidence="8">Adult</tissue>
    </source>
</reference>
<evidence type="ECO:0000256" key="4">
    <source>
        <dbReference type="SAM" id="MobiDB-lite"/>
    </source>
</evidence>
<evidence type="ECO:0000313" key="8">
    <source>
        <dbReference type="RefSeq" id="XP_049306074.1"/>
    </source>
</evidence>
<dbReference type="PANTHER" id="PTHR46698:SF4">
    <property type="entry name" value="CROSSVEINLESS 2"/>
    <property type="match status" value="1"/>
</dbReference>
<protein>
    <submittedName>
        <fullName evidence="8">Uncharacterized protein LOC105227136 isoform X1</fullName>
    </submittedName>
</protein>
<dbReference type="RefSeq" id="XP_049306074.1">
    <property type="nucleotide sequence ID" value="XM_049450117.1"/>
</dbReference>